<protein>
    <submittedName>
        <fullName evidence="2">Baseplate assembly protein</fullName>
    </submittedName>
</protein>
<accession>A0A1S8YL04</accession>
<dbReference type="InterPro" id="IPR058531">
    <property type="entry name" value="Baseplate_J_M"/>
</dbReference>
<feature type="domain" description="Baseplate J-like central" evidence="1">
    <location>
        <begin position="133"/>
        <end position="208"/>
    </location>
</feature>
<evidence type="ECO:0000313" key="3">
    <source>
        <dbReference type="Proteomes" id="UP000190667"/>
    </source>
</evidence>
<evidence type="ECO:0000313" key="2">
    <source>
        <dbReference type="EMBL" id="OON39779.1"/>
    </source>
</evidence>
<reference evidence="2 3" key="1">
    <citation type="submission" date="2016-12" db="EMBL/GenBank/DDBJ databases">
        <title>Izhakiella australiana sp. nov. of genus Izhakiella isolated from Australian desert.</title>
        <authorList>
            <person name="Ji M."/>
        </authorList>
    </citation>
    <scope>NUCLEOTIDE SEQUENCE [LARGE SCALE GENOMIC DNA]</scope>
    <source>
        <strain evidence="2 3">D4N98</strain>
    </source>
</reference>
<dbReference type="STRING" id="1926881.BTJ39_12145"/>
<dbReference type="InterPro" id="IPR052726">
    <property type="entry name" value="Phage_Baseplate_Hub"/>
</dbReference>
<gene>
    <name evidence="2" type="ORF">BTJ39_12145</name>
</gene>
<dbReference type="AlphaFoldDB" id="A0A1S8YL04"/>
<organism evidence="2 3">
    <name type="scientific">Izhakiella australiensis</name>
    <dbReference type="NCBI Taxonomy" id="1926881"/>
    <lineage>
        <taxon>Bacteria</taxon>
        <taxon>Pseudomonadati</taxon>
        <taxon>Pseudomonadota</taxon>
        <taxon>Gammaproteobacteria</taxon>
        <taxon>Enterobacterales</taxon>
        <taxon>Erwiniaceae</taxon>
        <taxon>Izhakiella</taxon>
    </lineage>
</organism>
<proteinExistence type="predicted"/>
<name>A0A1S8YL04_9GAMM</name>
<dbReference type="RefSeq" id="WP_078002966.1">
    <property type="nucleotide sequence ID" value="NZ_MRUL01000007.1"/>
</dbReference>
<evidence type="ECO:0000259" key="1">
    <source>
        <dbReference type="Pfam" id="PF26078"/>
    </source>
</evidence>
<dbReference type="OrthoDB" id="9793802at2"/>
<sequence length="298" mass="32663">MATSNVINLADLPVPDAIVIPDGSTIFKNWLTYLRQQDSTFDALVESDPAYKQGEATAYQLLLAYQRINDAVRAVLLASARGADLDQLGANYSVPRLLIKPGDPAAVPPFEPLFETDDAYRERIQLSWSQLSVAGPRNAYRFFAKSADPAIQDADAYGPETHTQPGVVKVYILSRNGDGQANNELCIKVNAALTADEIRPLTDKVEVYSAGILGYSVNAELEIPEGPDKNTVYQHANEVLNNYLRLSHRINTMVPRSAIYAALQQAGVKRVNLHTPEQDILAKPGMAPWCQKISLTIA</sequence>
<dbReference type="EMBL" id="MRUL01000007">
    <property type="protein sequence ID" value="OON39779.1"/>
    <property type="molecule type" value="Genomic_DNA"/>
</dbReference>
<keyword evidence="3" id="KW-1185">Reference proteome</keyword>
<dbReference type="PANTHER" id="PTHR35862:SF1">
    <property type="entry name" value="FELS-2 PROPHAGE PROTEIN"/>
    <property type="match status" value="1"/>
</dbReference>
<dbReference type="Pfam" id="PF26078">
    <property type="entry name" value="Baseplate_J_M"/>
    <property type="match status" value="1"/>
</dbReference>
<dbReference type="PANTHER" id="PTHR35862">
    <property type="entry name" value="FELS-2 PROPHAGE PROTEIN"/>
    <property type="match status" value="1"/>
</dbReference>
<dbReference type="Proteomes" id="UP000190667">
    <property type="component" value="Unassembled WGS sequence"/>
</dbReference>
<dbReference type="InterPro" id="IPR014507">
    <property type="entry name" value="Baseplate_assembly_J_pred"/>
</dbReference>
<comment type="caution">
    <text evidence="2">The sequence shown here is derived from an EMBL/GenBank/DDBJ whole genome shotgun (WGS) entry which is preliminary data.</text>
</comment>
<dbReference type="PIRSF" id="PIRSF020481">
    <property type="entry name" value="BAP"/>
    <property type="match status" value="1"/>
</dbReference>